<organism evidence="1 2">
    <name type="scientific">Bacteroides uniformis</name>
    <dbReference type="NCBI Taxonomy" id="820"/>
    <lineage>
        <taxon>Bacteria</taxon>
        <taxon>Pseudomonadati</taxon>
        <taxon>Bacteroidota</taxon>
        <taxon>Bacteroidia</taxon>
        <taxon>Bacteroidales</taxon>
        <taxon>Bacteroidaceae</taxon>
        <taxon>Bacteroides</taxon>
    </lineage>
</organism>
<name>A0ABD4WJI5_BACUN</name>
<dbReference type="RefSeq" id="WP_117596098.1">
    <property type="nucleotide sequence ID" value="NZ_JADMRM010000011.1"/>
</dbReference>
<accession>A0ABD4WJI5</accession>
<dbReference type="Proteomes" id="UP001215818">
    <property type="component" value="Unassembled WGS sequence"/>
</dbReference>
<comment type="caution">
    <text evidence="1">The sequence shown here is derived from an EMBL/GenBank/DDBJ whole genome shotgun (WGS) entry which is preliminary data.</text>
</comment>
<evidence type="ECO:0000313" key="2">
    <source>
        <dbReference type="Proteomes" id="UP001215818"/>
    </source>
</evidence>
<protein>
    <submittedName>
        <fullName evidence="1">Uncharacterized protein</fullName>
    </submittedName>
</protein>
<dbReference type="AlphaFoldDB" id="A0ABD4WJI5"/>
<gene>
    <name evidence="1" type="ORF">POY73_14335</name>
</gene>
<sequence>MELQRATKEGVLELDRISAKIGSTVNAVWGTIEGDITKQTDLQDELKKVKDSIPTKVPADGGNADTVNGHTVECDVPANAKFTDTVYDDSDIREAVNIKVDKVEGKQLSTNDYTTPEKEKLASLSNYDDSTLRQYVTSLEEQNRLLKEQVAALQYQIDNTGWILLE</sequence>
<evidence type="ECO:0000313" key="1">
    <source>
        <dbReference type="EMBL" id="MDC1795305.1"/>
    </source>
</evidence>
<reference evidence="1 2" key="1">
    <citation type="submission" date="2022-10" db="EMBL/GenBank/DDBJ databases">
        <title>Human gut microbiome strain richness.</title>
        <authorList>
            <person name="Chen-Liaw A."/>
        </authorList>
    </citation>
    <scope>NUCLEOTIDE SEQUENCE [LARGE SCALE GENOMIC DNA]</scope>
    <source>
        <strain evidence="1 2">D53st1_B1_D53t1_180928</strain>
    </source>
</reference>
<proteinExistence type="predicted"/>
<dbReference type="EMBL" id="JAQNRK010000013">
    <property type="protein sequence ID" value="MDC1795305.1"/>
    <property type="molecule type" value="Genomic_DNA"/>
</dbReference>